<sequence length="74" mass="8827">MISDLKHLCPYSPMWDYGKNVEPSQLRERPTKANDTYFDEMISLRLKELDYDQKKKVFEFIETLRAARREARGG</sequence>
<comment type="caution">
    <text evidence="1">The sequence shown here is derived from an EMBL/GenBank/DDBJ whole genome shotgun (WGS) entry which is preliminary data.</text>
</comment>
<dbReference type="Proteomes" id="UP000248798">
    <property type="component" value="Unassembled WGS sequence"/>
</dbReference>
<evidence type="ECO:0000313" key="2">
    <source>
        <dbReference type="Proteomes" id="UP000248798"/>
    </source>
</evidence>
<accession>A0A328FGF3</accession>
<evidence type="ECO:0000313" key="1">
    <source>
        <dbReference type="EMBL" id="RAM03489.1"/>
    </source>
</evidence>
<gene>
    <name evidence="1" type="ORF">DO021_02970</name>
</gene>
<dbReference type="EMBL" id="QLNI01000004">
    <property type="protein sequence ID" value="RAM03489.1"/>
    <property type="molecule type" value="Genomic_DNA"/>
</dbReference>
<reference evidence="1 2" key="1">
    <citation type="submission" date="2018-06" db="EMBL/GenBank/DDBJ databases">
        <title>Complete Genome Sequence of Desulfobacter hydrogenophilus (DSM3380).</title>
        <authorList>
            <person name="Marietou A."/>
            <person name="Schreiber L."/>
            <person name="Marshall I."/>
            <person name="Jorgensen B."/>
        </authorList>
    </citation>
    <scope>NUCLEOTIDE SEQUENCE [LARGE SCALE GENOMIC DNA]</scope>
    <source>
        <strain evidence="1 2">DSM 3380</strain>
    </source>
</reference>
<proteinExistence type="predicted"/>
<protein>
    <submittedName>
        <fullName evidence="1">Uncharacterized protein</fullName>
    </submittedName>
</protein>
<dbReference type="RefSeq" id="WP_111953554.1">
    <property type="nucleotide sequence ID" value="NZ_JAAGRP010000009.1"/>
</dbReference>
<organism evidence="1 2">
    <name type="scientific">Desulfobacter hydrogenophilus</name>
    <dbReference type="NCBI Taxonomy" id="2291"/>
    <lineage>
        <taxon>Bacteria</taxon>
        <taxon>Pseudomonadati</taxon>
        <taxon>Thermodesulfobacteriota</taxon>
        <taxon>Desulfobacteria</taxon>
        <taxon>Desulfobacterales</taxon>
        <taxon>Desulfobacteraceae</taxon>
        <taxon>Desulfobacter</taxon>
    </lineage>
</organism>
<dbReference type="AlphaFoldDB" id="A0A328FGF3"/>
<name>A0A328FGF3_9BACT</name>